<evidence type="ECO:0000256" key="4">
    <source>
        <dbReference type="ARBA" id="ARBA00022475"/>
    </source>
</evidence>
<dbReference type="InterPro" id="IPR023229">
    <property type="entry name" value="T2SS_M_periplasmic_sf"/>
</dbReference>
<evidence type="ECO:0000256" key="2">
    <source>
        <dbReference type="ARBA" id="ARBA00010637"/>
    </source>
</evidence>
<keyword evidence="11" id="KW-1185">Reference proteome</keyword>
<dbReference type="InterPro" id="IPR007690">
    <property type="entry name" value="T2SS_GspM"/>
</dbReference>
<evidence type="ECO:0000256" key="6">
    <source>
        <dbReference type="ARBA" id="ARBA00022692"/>
    </source>
</evidence>
<dbReference type="SUPFAM" id="SSF103054">
    <property type="entry name" value="General secretion pathway protein M, EpsM"/>
    <property type="match status" value="1"/>
</dbReference>
<keyword evidence="6" id="KW-0812">Transmembrane</keyword>
<comment type="similarity">
    <text evidence="2">Belongs to the GSP M family.</text>
</comment>
<accession>A0ABX5R6U7</accession>
<evidence type="ECO:0000256" key="7">
    <source>
        <dbReference type="ARBA" id="ARBA00022927"/>
    </source>
</evidence>
<name>A0ABX5R6U7_9GAMM</name>
<keyword evidence="8" id="KW-1133">Transmembrane helix</keyword>
<evidence type="ECO:0000256" key="8">
    <source>
        <dbReference type="ARBA" id="ARBA00022989"/>
    </source>
</evidence>
<protein>
    <submittedName>
        <fullName evidence="10">General secretion pathway protein GspM</fullName>
    </submittedName>
</protein>
<gene>
    <name evidence="10" type="ORF">D5F51_18850</name>
</gene>
<dbReference type="Gene3D" id="3.30.1360.100">
    <property type="entry name" value="General secretion pathway protein M, EpsM"/>
    <property type="match status" value="1"/>
</dbReference>
<organism evidence="10 11">
    <name type="scientific">Yersinia hibernica</name>
    <dbReference type="NCBI Taxonomy" id="2339259"/>
    <lineage>
        <taxon>Bacteria</taxon>
        <taxon>Pseudomonadati</taxon>
        <taxon>Pseudomonadota</taxon>
        <taxon>Gammaproteobacteria</taxon>
        <taxon>Enterobacterales</taxon>
        <taxon>Yersiniaceae</taxon>
        <taxon>Yersinia</taxon>
    </lineage>
</organism>
<evidence type="ECO:0000313" key="10">
    <source>
        <dbReference type="EMBL" id="QAX81263.1"/>
    </source>
</evidence>
<dbReference type="Pfam" id="PF04612">
    <property type="entry name" value="T2SSM"/>
    <property type="match status" value="1"/>
</dbReference>
<evidence type="ECO:0000256" key="5">
    <source>
        <dbReference type="ARBA" id="ARBA00022519"/>
    </source>
</evidence>
<comment type="subcellular location">
    <subcellularLocation>
        <location evidence="1">Cell inner membrane</location>
        <topology evidence="1">Single-pass membrane protein</topology>
    </subcellularLocation>
</comment>
<keyword evidence="9" id="KW-0472">Membrane</keyword>
<reference evidence="11" key="1">
    <citation type="submission" date="2018-09" db="EMBL/GenBank/DDBJ databases">
        <title>Yersinia hibernicus sp. nov.</title>
        <authorList>
            <person name="Nguyen S.V."/>
            <person name="Mundanda D.M."/>
            <person name="Anes J."/>
            <person name="Fanning S."/>
        </authorList>
    </citation>
    <scope>NUCLEOTIDE SEQUENCE [LARGE SCALE GENOMIC DNA]</scope>
    <source>
        <strain evidence="11">CFS1934</strain>
    </source>
</reference>
<evidence type="ECO:0000313" key="11">
    <source>
        <dbReference type="Proteomes" id="UP000288804"/>
    </source>
</evidence>
<sequence>MTKIKQRWQNYSKREQIIFSLGGLVLLGLALSQGAIAPLNNYRQQSEQNLRQAQRDFAMLMQQQDRISHLHAQRPLQYTLSLDRAVHESARQNNLKIILQETQKNRAVLAPLVIPFPQLLSWLELLETEYGIQARHLKVAIDEDNPNQVYISSLVLQRTAAVIL</sequence>
<evidence type="ECO:0000256" key="9">
    <source>
        <dbReference type="ARBA" id="ARBA00023136"/>
    </source>
</evidence>
<keyword evidence="3" id="KW-0813">Transport</keyword>
<keyword evidence="4" id="KW-1003">Cell membrane</keyword>
<dbReference type="Proteomes" id="UP000288804">
    <property type="component" value="Chromosome"/>
</dbReference>
<dbReference type="EMBL" id="CP032487">
    <property type="protein sequence ID" value="QAX81263.1"/>
    <property type="molecule type" value="Genomic_DNA"/>
</dbReference>
<evidence type="ECO:0000256" key="3">
    <source>
        <dbReference type="ARBA" id="ARBA00022448"/>
    </source>
</evidence>
<evidence type="ECO:0000256" key="1">
    <source>
        <dbReference type="ARBA" id="ARBA00004377"/>
    </source>
</evidence>
<proteinExistence type="inferred from homology"/>
<keyword evidence="5" id="KW-0997">Cell inner membrane</keyword>
<keyword evidence="7" id="KW-0653">Protein transport</keyword>